<evidence type="ECO:0000313" key="3">
    <source>
        <dbReference type="Proteomes" id="UP000547458"/>
    </source>
</evidence>
<keyword evidence="1" id="KW-0472">Membrane</keyword>
<dbReference type="Proteomes" id="UP000547458">
    <property type="component" value="Unassembled WGS sequence"/>
</dbReference>
<keyword evidence="3" id="KW-1185">Reference proteome</keyword>
<comment type="caution">
    <text evidence="2">The sequence shown here is derived from an EMBL/GenBank/DDBJ whole genome shotgun (WGS) entry which is preliminary data.</text>
</comment>
<organism evidence="2 3">
    <name type="scientific">Arthrobacter pigmenti</name>
    <dbReference type="NCBI Taxonomy" id="271432"/>
    <lineage>
        <taxon>Bacteria</taxon>
        <taxon>Bacillati</taxon>
        <taxon>Actinomycetota</taxon>
        <taxon>Actinomycetes</taxon>
        <taxon>Micrococcales</taxon>
        <taxon>Micrococcaceae</taxon>
        <taxon>Arthrobacter</taxon>
    </lineage>
</organism>
<dbReference type="EMBL" id="JAATJL010000001">
    <property type="protein sequence ID" value="NJC21789.1"/>
    <property type="molecule type" value="Genomic_DNA"/>
</dbReference>
<evidence type="ECO:0000256" key="1">
    <source>
        <dbReference type="SAM" id="Phobius"/>
    </source>
</evidence>
<protein>
    <submittedName>
        <fullName evidence="2">Uncharacterized protein</fullName>
    </submittedName>
</protein>
<dbReference type="RefSeq" id="WP_245192248.1">
    <property type="nucleotide sequence ID" value="NZ_JAATJL010000001.1"/>
</dbReference>
<evidence type="ECO:0000313" key="2">
    <source>
        <dbReference type="EMBL" id="NJC21789.1"/>
    </source>
</evidence>
<feature type="transmembrane region" description="Helical" evidence="1">
    <location>
        <begin position="21"/>
        <end position="43"/>
    </location>
</feature>
<accession>A0A846RKZ2</accession>
<name>A0A846RKZ2_9MICC</name>
<keyword evidence="1" id="KW-0812">Transmembrane</keyword>
<feature type="transmembrane region" description="Helical" evidence="1">
    <location>
        <begin position="49"/>
        <end position="66"/>
    </location>
</feature>
<keyword evidence="1" id="KW-1133">Transmembrane helix</keyword>
<dbReference type="AlphaFoldDB" id="A0A846RKZ2"/>
<gene>
    <name evidence="2" type="ORF">BJ994_000865</name>
</gene>
<proteinExistence type="predicted"/>
<sequence>MAHPVTSEKPKRPTHSGDGHLLENLLVYAVMLALFLGSIYIMSFGTKENVWPFAISLVLGFLAFWIPQTILGRSDTGGQIAKGERKA</sequence>
<reference evidence="2 3" key="1">
    <citation type="submission" date="2020-03" db="EMBL/GenBank/DDBJ databases">
        <title>Sequencing the genomes of 1000 actinobacteria strains.</title>
        <authorList>
            <person name="Klenk H.-P."/>
        </authorList>
    </citation>
    <scope>NUCLEOTIDE SEQUENCE [LARGE SCALE GENOMIC DNA]</scope>
    <source>
        <strain evidence="2 3">DSM 16403</strain>
    </source>
</reference>